<accession>T0IE76</accession>
<dbReference type="EMBL" id="ATHL01000122">
    <property type="protein sequence ID" value="EQB09995.1"/>
    <property type="molecule type" value="Genomic_DNA"/>
</dbReference>
<gene>
    <name evidence="1" type="ORF">L284_18055</name>
</gene>
<evidence type="ECO:0000313" key="2">
    <source>
        <dbReference type="Proteomes" id="UP000015527"/>
    </source>
</evidence>
<name>T0IE76_9SPHN</name>
<dbReference type="OrthoDB" id="7511030at2"/>
<evidence type="ECO:0000313" key="1">
    <source>
        <dbReference type="EMBL" id="EQB09995.1"/>
    </source>
</evidence>
<dbReference type="PATRIC" id="fig|1096930.3.peg.3571"/>
<evidence type="ECO:0008006" key="3">
    <source>
        <dbReference type="Google" id="ProtNLM"/>
    </source>
</evidence>
<protein>
    <recommendedName>
        <fullName evidence="3">Phasin domain-containing protein</fullName>
    </recommendedName>
</protein>
<sequence length="118" mass="12401">MIEISGFAQGIDHARSMGENFAANAKAAAEQMLESGQEVQAQIASQVASQRDRLLVCLDGLAKADDPASASRVGASYISESMHAYGENMAQWSELVLRSVRRGFGDAGKASQGPVAAE</sequence>
<reference evidence="1 2" key="1">
    <citation type="journal article" date="2013" name="Genome Announc.">
        <title>Genome Sequence of Novosphingobium lindaniclasticum LE124T, Isolated from a Hexachlorocyclohexane Dumpsite.</title>
        <authorList>
            <person name="Saxena A."/>
            <person name="Nayyar N."/>
            <person name="Sangwan N."/>
            <person name="Kumari R."/>
            <person name="Khurana J.P."/>
            <person name="Lal R."/>
        </authorList>
    </citation>
    <scope>NUCLEOTIDE SEQUENCE [LARGE SCALE GENOMIC DNA]</scope>
    <source>
        <strain evidence="1 2">LE124</strain>
    </source>
</reference>
<comment type="caution">
    <text evidence="1">The sequence shown here is derived from an EMBL/GenBank/DDBJ whole genome shotgun (WGS) entry which is preliminary data.</text>
</comment>
<proteinExistence type="predicted"/>
<dbReference type="Proteomes" id="UP000015527">
    <property type="component" value="Unassembled WGS sequence"/>
</dbReference>
<dbReference type="RefSeq" id="WP_021235372.1">
    <property type="nucleotide sequence ID" value="NZ_ATHL01000122.1"/>
</dbReference>
<organism evidence="1 2">
    <name type="scientific">Novosphingobium lindaniclasticum LE124</name>
    <dbReference type="NCBI Taxonomy" id="1096930"/>
    <lineage>
        <taxon>Bacteria</taxon>
        <taxon>Pseudomonadati</taxon>
        <taxon>Pseudomonadota</taxon>
        <taxon>Alphaproteobacteria</taxon>
        <taxon>Sphingomonadales</taxon>
        <taxon>Sphingomonadaceae</taxon>
        <taxon>Novosphingobium</taxon>
    </lineage>
</organism>
<dbReference type="AlphaFoldDB" id="T0IE76"/>
<keyword evidence="2" id="KW-1185">Reference proteome</keyword>